<comment type="similarity">
    <text evidence="1">Belongs to the non-flavoprotein flavin reductase family.</text>
</comment>
<dbReference type="InterPro" id="IPR012349">
    <property type="entry name" value="Split_barrel_FMN-bd"/>
</dbReference>
<dbReference type="GO" id="GO:0036382">
    <property type="term" value="F:flavin reductase (NADH) activity"/>
    <property type="evidence" value="ECO:0007669"/>
    <property type="project" value="UniProtKB-EC"/>
</dbReference>
<evidence type="ECO:0000313" key="5">
    <source>
        <dbReference type="Proteomes" id="UP000215506"/>
    </source>
</evidence>
<evidence type="ECO:0000256" key="2">
    <source>
        <dbReference type="ARBA" id="ARBA00023002"/>
    </source>
</evidence>
<accession>A0A231H9Y0</accession>
<keyword evidence="2 4" id="KW-0560">Oxidoreductase</keyword>
<dbReference type="Proteomes" id="UP000215506">
    <property type="component" value="Unassembled WGS sequence"/>
</dbReference>
<dbReference type="GO" id="GO:0004497">
    <property type="term" value="F:monooxygenase activity"/>
    <property type="evidence" value="ECO:0007669"/>
    <property type="project" value="UniProtKB-KW"/>
</dbReference>
<dbReference type="SMART" id="SM00903">
    <property type="entry name" value="Flavin_Reduct"/>
    <property type="match status" value="1"/>
</dbReference>
<gene>
    <name evidence="4" type="primary">hsaB_3</name>
    <name evidence="4" type="ORF">B7C42_01904</name>
</gene>
<dbReference type="AlphaFoldDB" id="A0A231H9Y0"/>
<dbReference type="EC" id="1.5.1.36" evidence="4"/>
<comment type="caution">
    <text evidence="4">The sequence shown here is derived from an EMBL/GenBank/DDBJ whole genome shotgun (WGS) entry which is preliminary data.</text>
</comment>
<dbReference type="Pfam" id="PF01613">
    <property type="entry name" value="Flavin_Reduct"/>
    <property type="match status" value="1"/>
</dbReference>
<dbReference type="PANTHER" id="PTHR30466">
    <property type="entry name" value="FLAVIN REDUCTASE"/>
    <property type="match status" value="1"/>
</dbReference>
<dbReference type="InterPro" id="IPR050268">
    <property type="entry name" value="NADH-dep_flavin_reductase"/>
</dbReference>
<reference evidence="4 5" key="1">
    <citation type="submission" date="2017-07" db="EMBL/GenBank/DDBJ databases">
        <title>First draft Genome Sequence of Nocardia cerradoensis isolated from human infection.</title>
        <authorList>
            <person name="Carrasco G."/>
        </authorList>
    </citation>
    <scope>NUCLEOTIDE SEQUENCE [LARGE SCALE GENOMIC DNA]</scope>
    <source>
        <strain evidence="4 5">CNM20130759</strain>
    </source>
</reference>
<keyword evidence="4" id="KW-0503">Monooxygenase</keyword>
<evidence type="ECO:0000313" key="4">
    <source>
        <dbReference type="EMBL" id="OXR45612.1"/>
    </source>
</evidence>
<protein>
    <submittedName>
        <fullName evidence="4">Flavin-dependent monooxygenase, reductase subunit HsaB</fullName>
        <ecNumber evidence="4">1.5.1.36</ecNumber>
    </submittedName>
</protein>
<dbReference type="PANTHER" id="PTHR30466:SF11">
    <property type="entry name" value="FLAVIN-DEPENDENT MONOOXYGENASE, REDUCTASE SUBUNIT HSAB"/>
    <property type="match status" value="1"/>
</dbReference>
<keyword evidence="5" id="KW-1185">Reference proteome</keyword>
<dbReference type="GO" id="GO:0010181">
    <property type="term" value="F:FMN binding"/>
    <property type="evidence" value="ECO:0007669"/>
    <property type="project" value="InterPro"/>
</dbReference>
<sequence length="186" mass="19862">MTAARQQASARYDANERPTGTMIAFEPISADPGLLRRAFGCFPSGVTAVCALVDGEPVGMAASSFTSVSVAPPLVSVCFQESSATWPRLRDLPRLGISVLAEGHDDICLSLSRKCDDRFADIAWDRAPHGGVFVHGATAWLECSLYSEVPAGDHTVALLEIHGLRADPEAAPLVFHGSRFRRLAAI</sequence>
<evidence type="ECO:0000259" key="3">
    <source>
        <dbReference type="SMART" id="SM00903"/>
    </source>
</evidence>
<feature type="domain" description="Flavin reductase like" evidence="3">
    <location>
        <begin position="39"/>
        <end position="182"/>
    </location>
</feature>
<dbReference type="GO" id="GO:0042602">
    <property type="term" value="F:riboflavin reductase (NADPH) activity"/>
    <property type="evidence" value="ECO:0007669"/>
    <property type="project" value="TreeGrafter"/>
</dbReference>
<name>A0A231H9Y0_9NOCA</name>
<proteinExistence type="inferred from homology"/>
<dbReference type="EMBL" id="NGAF01000003">
    <property type="protein sequence ID" value="OXR45612.1"/>
    <property type="molecule type" value="Genomic_DNA"/>
</dbReference>
<dbReference type="Gene3D" id="2.30.110.10">
    <property type="entry name" value="Electron Transport, Fmn-binding Protein, Chain A"/>
    <property type="match status" value="1"/>
</dbReference>
<organism evidence="4 5">
    <name type="scientific">Nocardia cerradoensis</name>
    <dbReference type="NCBI Taxonomy" id="85688"/>
    <lineage>
        <taxon>Bacteria</taxon>
        <taxon>Bacillati</taxon>
        <taxon>Actinomycetota</taxon>
        <taxon>Actinomycetes</taxon>
        <taxon>Mycobacteriales</taxon>
        <taxon>Nocardiaceae</taxon>
        <taxon>Nocardia</taxon>
    </lineage>
</organism>
<dbReference type="SUPFAM" id="SSF50475">
    <property type="entry name" value="FMN-binding split barrel"/>
    <property type="match status" value="1"/>
</dbReference>
<dbReference type="InterPro" id="IPR002563">
    <property type="entry name" value="Flavin_Rdtase-like_dom"/>
</dbReference>
<evidence type="ECO:0000256" key="1">
    <source>
        <dbReference type="ARBA" id="ARBA00008898"/>
    </source>
</evidence>